<dbReference type="AlphaFoldDB" id="A0A2S6HPX6"/>
<protein>
    <submittedName>
        <fullName evidence="4">Multimeric flavodoxin WrbA</fullName>
    </submittedName>
</protein>
<dbReference type="EMBL" id="PTJA01000009">
    <property type="protein sequence ID" value="PPK79600.1"/>
    <property type="molecule type" value="Genomic_DNA"/>
</dbReference>
<reference evidence="4 5" key="1">
    <citation type="submission" date="2018-02" db="EMBL/GenBank/DDBJ databases">
        <title>Genomic Encyclopedia of Archaeal and Bacterial Type Strains, Phase II (KMG-II): from individual species to whole genera.</title>
        <authorList>
            <person name="Goeker M."/>
        </authorList>
    </citation>
    <scope>NUCLEOTIDE SEQUENCE [LARGE SCALE GENOMIC DNA]</scope>
    <source>
        <strain evidence="4 5">DSM 3808</strain>
    </source>
</reference>
<dbReference type="Pfam" id="PF03358">
    <property type="entry name" value="FMN_red"/>
    <property type="match status" value="1"/>
</dbReference>
<dbReference type="InterPro" id="IPR051796">
    <property type="entry name" value="ISF_SsuE-like"/>
</dbReference>
<dbReference type="OrthoDB" id="9790975at2"/>
<dbReference type="InterPro" id="IPR029039">
    <property type="entry name" value="Flavoprotein-like_sf"/>
</dbReference>
<evidence type="ECO:0000256" key="1">
    <source>
        <dbReference type="ARBA" id="ARBA00022630"/>
    </source>
</evidence>
<keyword evidence="5" id="KW-1185">Reference proteome</keyword>
<dbReference type="GO" id="GO:0016491">
    <property type="term" value="F:oxidoreductase activity"/>
    <property type="evidence" value="ECO:0007669"/>
    <property type="project" value="InterPro"/>
</dbReference>
<evidence type="ECO:0000256" key="2">
    <source>
        <dbReference type="ARBA" id="ARBA00022643"/>
    </source>
</evidence>
<proteinExistence type="predicted"/>
<gene>
    <name evidence="4" type="ORF">BXY41_10978</name>
</gene>
<keyword evidence="1" id="KW-0285">Flavoprotein</keyword>
<dbReference type="PANTHER" id="PTHR43278:SF2">
    <property type="entry name" value="IRON-SULFUR FLAVOPROTEIN"/>
    <property type="match status" value="1"/>
</dbReference>
<dbReference type="RefSeq" id="WP_104438023.1">
    <property type="nucleotide sequence ID" value="NZ_PTJA01000009.1"/>
</dbReference>
<dbReference type="Proteomes" id="UP000237749">
    <property type="component" value="Unassembled WGS sequence"/>
</dbReference>
<dbReference type="SUPFAM" id="SSF52218">
    <property type="entry name" value="Flavoproteins"/>
    <property type="match status" value="1"/>
</dbReference>
<organism evidence="4 5">
    <name type="scientific">Lacrimispora xylanisolvens</name>
    <dbReference type="NCBI Taxonomy" id="384636"/>
    <lineage>
        <taxon>Bacteria</taxon>
        <taxon>Bacillati</taxon>
        <taxon>Bacillota</taxon>
        <taxon>Clostridia</taxon>
        <taxon>Lachnospirales</taxon>
        <taxon>Lachnospiraceae</taxon>
        <taxon>Lacrimispora</taxon>
    </lineage>
</organism>
<evidence type="ECO:0000259" key="3">
    <source>
        <dbReference type="Pfam" id="PF03358"/>
    </source>
</evidence>
<accession>A0A2S6HPX6</accession>
<evidence type="ECO:0000313" key="4">
    <source>
        <dbReference type="EMBL" id="PPK79600.1"/>
    </source>
</evidence>
<dbReference type="InterPro" id="IPR005025">
    <property type="entry name" value="FMN_Rdtase-like_dom"/>
</dbReference>
<dbReference type="Gene3D" id="3.40.50.360">
    <property type="match status" value="1"/>
</dbReference>
<name>A0A2S6HPX6_9FIRM</name>
<sequence length="214" mass="24565">MKVIAINGSPRKNHNTAVLLKKALDGAQANGAETELINLYDLNYKGCTSCFACKRKDGPSYGSCAWKDDLSPILLRIKEADAIILGSPIYLYDVTGQMHAFLERLIFPYVTYTEGYKSLFERKIKTGVIYTMNVTAEQMEERGFRSTLDGIESFLKRAFGYSESLFSYDTYQFDNYEKYVVTVFDEHHKAMVRENQFPKDCLMAYDMGKRFTMQ</sequence>
<dbReference type="PANTHER" id="PTHR43278">
    <property type="entry name" value="NAD(P)H-DEPENDENT FMN-CONTAINING OXIDOREDUCTASE YWQN-RELATED"/>
    <property type="match status" value="1"/>
</dbReference>
<comment type="caution">
    <text evidence="4">The sequence shown here is derived from an EMBL/GenBank/DDBJ whole genome shotgun (WGS) entry which is preliminary data.</text>
</comment>
<feature type="domain" description="NADPH-dependent FMN reductase-like" evidence="3">
    <location>
        <begin position="1"/>
        <end position="114"/>
    </location>
</feature>
<evidence type="ECO:0000313" key="5">
    <source>
        <dbReference type="Proteomes" id="UP000237749"/>
    </source>
</evidence>
<keyword evidence="2" id="KW-0288">FMN</keyword>